<dbReference type="EMBL" id="CAJGYO010000014">
    <property type="protein sequence ID" value="CAD6267330.1"/>
    <property type="molecule type" value="Genomic_DNA"/>
</dbReference>
<dbReference type="GO" id="GO:0008356">
    <property type="term" value="P:asymmetric cell division"/>
    <property type="evidence" value="ECO:0007669"/>
    <property type="project" value="InterPro"/>
</dbReference>
<evidence type="ECO:0000313" key="3">
    <source>
        <dbReference type="EMBL" id="CAD6267330.1"/>
    </source>
</evidence>
<dbReference type="Proteomes" id="UP000604825">
    <property type="component" value="Unassembled WGS sequence"/>
</dbReference>
<evidence type="ECO:0000256" key="1">
    <source>
        <dbReference type="SAM" id="Coils"/>
    </source>
</evidence>
<feature type="region of interest" description="Disordered" evidence="2">
    <location>
        <begin position="130"/>
        <end position="153"/>
    </location>
</feature>
<dbReference type="PANTHER" id="PTHR33476">
    <property type="entry name" value="EMB|CAB62613.1"/>
    <property type="match status" value="1"/>
</dbReference>
<feature type="region of interest" description="Disordered" evidence="2">
    <location>
        <begin position="385"/>
        <end position="408"/>
    </location>
</feature>
<evidence type="ECO:0000313" key="4">
    <source>
        <dbReference type="Proteomes" id="UP000604825"/>
    </source>
</evidence>
<sequence length="622" mass="68774">MDKHNNPKNGEVGSNVFRRMILNQIAGDLGLDEENVPCNTPRNSVHSAFGGSSGGRAVASTSGSRNTDSVSPGEYVGDPGSLLSLQPWIFRRNGSQNRGESVLASGSKAAGKGKNLVNTLRVGQAVEVTPRSPALGSGPGRGCGARRSRRSRRNLMKPLVPMDNSSFHSFTVRTLKLKSARLLQLPLQLLLDKEECRGTSVKPGSLIGIAPLPDLKKLKHESRNSHDARLGLSGSQRSSKSHEQAGLRDRLLLFSIGVSIGILLSSLSNKKEFDTLKGTLKQMENLVQDLQDELEMKEGLTVKELPNETSSEHDDDNNKLHVVDPEPMSKIEAELEAELARLELNITSKRLEEEISDFNEVDEEFIGDIVCGELKADVIPRDHTDYSSECDHGRDSRESSPDYTCGANYPVSPRDLSIRLHKVIQRRLEDRIKELESAIAHRQKQRQVQMMVTDQIFSERICSNSESGSSSGQGSPIFIQETSSLAEPYCLNLSGDALEAYDEAYEEFMRIADSPCTTSTNGKPQANEDYLVDRGLIWGMEDSSRKLKEVPTWERALKSADPSRDQESDRDESGMLGQGHSYEHVVRSSQNNLGRKPNQMKLKNAYRNTDENKLAYEGIGKK</sequence>
<feature type="compositionally biased region" description="Basic and acidic residues" evidence="2">
    <location>
        <begin position="608"/>
        <end position="622"/>
    </location>
</feature>
<keyword evidence="4" id="KW-1185">Reference proteome</keyword>
<accession>A0A811RBB2</accession>
<feature type="compositionally biased region" description="Basic and acidic residues" evidence="2">
    <location>
        <begin position="549"/>
        <end position="573"/>
    </location>
</feature>
<name>A0A811RBB2_9POAL</name>
<reference evidence="3" key="1">
    <citation type="submission" date="2020-10" db="EMBL/GenBank/DDBJ databases">
        <authorList>
            <person name="Han B."/>
            <person name="Lu T."/>
            <person name="Zhao Q."/>
            <person name="Huang X."/>
            <person name="Zhao Y."/>
        </authorList>
    </citation>
    <scope>NUCLEOTIDE SEQUENCE</scope>
</reference>
<feature type="region of interest" description="Disordered" evidence="2">
    <location>
        <begin position="549"/>
        <end position="622"/>
    </location>
</feature>
<feature type="compositionally biased region" description="Polar residues" evidence="2">
    <location>
        <begin position="59"/>
        <end position="70"/>
    </location>
</feature>
<proteinExistence type="predicted"/>
<comment type="caution">
    <text evidence="3">The sequence shown here is derived from an EMBL/GenBank/DDBJ whole genome shotgun (WGS) entry which is preliminary data.</text>
</comment>
<protein>
    <submittedName>
        <fullName evidence="3">Uncharacterized protein</fullName>
    </submittedName>
</protein>
<dbReference type="PANTHER" id="PTHR33476:SF7">
    <property type="entry name" value="EMB|CAB62613.1"/>
    <property type="match status" value="1"/>
</dbReference>
<keyword evidence="1" id="KW-0175">Coiled coil</keyword>
<dbReference type="AlphaFoldDB" id="A0A811RBB2"/>
<feature type="compositionally biased region" description="Basic residues" evidence="2">
    <location>
        <begin position="144"/>
        <end position="153"/>
    </location>
</feature>
<dbReference type="OrthoDB" id="1701885at2759"/>
<dbReference type="InterPro" id="IPR040348">
    <property type="entry name" value="POLAR-like"/>
</dbReference>
<feature type="coiled-coil region" evidence="1">
    <location>
        <begin position="273"/>
        <end position="300"/>
    </location>
</feature>
<feature type="region of interest" description="Disordered" evidence="2">
    <location>
        <begin position="42"/>
        <end position="78"/>
    </location>
</feature>
<feature type="region of interest" description="Disordered" evidence="2">
    <location>
        <begin position="220"/>
        <end position="242"/>
    </location>
</feature>
<gene>
    <name evidence="3" type="ORF">NCGR_LOCUS50635</name>
</gene>
<feature type="compositionally biased region" description="Basic and acidic residues" evidence="2">
    <location>
        <begin position="385"/>
        <end position="400"/>
    </location>
</feature>
<evidence type="ECO:0000256" key="2">
    <source>
        <dbReference type="SAM" id="MobiDB-lite"/>
    </source>
</evidence>
<organism evidence="3 4">
    <name type="scientific">Miscanthus lutarioriparius</name>
    <dbReference type="NCBI Taxonomy" id="422564"/>
    <lineage>
        <taxon>Eukaryota</taxon>
        <taxon>Viridiplantae</taxon>
        <taxon>Streptophyta</taxon>
        <taxon>Embryophyta</taxon>
        <taxon>Tracheophyta</taxon>
        <taxon>Spermatophyta</taxon>
        <taxon>Magnoliopsida</taxon>
        <taxon>Liliopsida</taxon>
        <taxon>Poales</taxon>
        <taxon>Poaceae</taxon>
        <taxon>PACMAD clade</taxon>
        <taxon>Panicoideae</taxon>
        <taxon>Andropogonodae</taxon>
        <taxon>Andropogoneae</taxon>
        <taxon>Saccharinae</taxon>
        <taxon>Miscanthus</taxon>
    </lineage>
</organism>